<dbReference type="AlphaFoldDB" id="A0A2M7CQB5"/>
<organism evidence="1 2">
    <name type="scientific">Candidatus Wolfebacteria bacterium CG02_land_8_20_14_3_00_37_12</name>
    <dbReference type="NCBI Taxonomy" id="1975066"/>
    <lineage>
        <taxon>Bacteria</taxon>
        <taxon>Candidatus Wolfeibacteriota</taxon>
    </lineage>
</organism>
<accession>A0A2M7CQB5</accession>
<dbReference type="EMBL" id="PEUH01000017">
    <property type="protein sequence ID" value="PIV31864.1"/>
    <property type="molecule type" value="Genomic_DNA"/>
</dbReference>
<protein>
    <submittedName>
        <fullName evidence="1">Uncharacterized protein</fullName>
    </submittedName>
</protein>
<name>A0A2M7CQB5_9BACT</name>
<evidence type="ECO:0000313" key="1">
    <source>
        <dbReference type="EMBL" id="PIV31864.1"/>
    </source>
</evidence>
<gene>
    <name evidence="1" type="ORF">COS33_00925</name>
</gene>
<evidence type="ECO:0000313" key="2">
    <source>
        <dbReference type="Proteomes" id="UP000230595"/>
    </source>
</evidence>
<reference evidence="2" key="1">
    <citation type="submission" date="2017-09" db="EMBL/GenBank/DDBJ databases">
        <title>Depth-based differentiation of microbial function through sediment-hosted aquifers and enrichment of novel symbionts in the deep terrestrial subsurface.</title>
        <authorList>
            <person name="Probst A.J."/>
            <person name="Ladd B."/>
            <person name="Jarett J.K."/>
            <person name="Geller-Mcgrath D.E."/>
            <person name="Sieber C.M.K."/>
            <person name="Emerson J.B."/>
            <person name="Anantharaman K."/>
            <person name="Thomas B.C."/>
            <person name="Malmstrom R."/>
            <person name="Stieglmeier M."/>
            <person name="Klingl A."/>
            <person name="Woyke T."/>
            <person name="Ryan C.M."/>
            <person name="Banfield J.F."/>
        </authorList>
    </citation>
    <scope>NUCLEOTIDE SEQUENCE [LARGE SCALE GENOMIC DNA]</scope>
</reference>
<comment type="caution">
    <text evidence="1">The sequence shown here is derived from an EMBL/GenBank/DDBJ whole genome shotgun (WGS) entry which is preliminary data.</text>
</comment>
<dbReference type="Proteomes" id="UP000230595">
    <property type="component" value="Unassembled WGS sequence"/>
</dbReference>
<proteinExistence type="predicted"/>
<sequence length="61" mass="7248">MFSDKLSLRSRIILFQRQNFLHPRRGNPASREPSLPRLRDVLRDNLSKNIILARQKDFSKT</sequence>